<protein>
    <submittedName>
        <fullName evidence="1">Origin recognition complex subunit 2</fullName>
    </submittedName>
</protein>
<proteinExistence type="predicted"/>
<reference evidence="1" key="1">
    <citation type="submission" date="2022-07" db="EMBL/GenBank/DDBJ databases">
        <title>Phylogenomic reconstructions and comparative analyses of Kickxellomycotina fungi.</title>
        <authorList>
            <person name="Reynolds N.K."/>
            <person name="Stajich J.E."/>
            <person name="Barry K."/>
            <person name="Grigoriev I.V."/>
            <person name="Crous P."/>
            <person name="Smith M.E."/>
        </authorList>
    </citation>
    <scope>NUCLEOTIDE SEQUENCE</scope>
    <source>
        <strain evidence="1">BCRC 34780</strain>
    </source>
</reference>
<organism evidence="1 2">
    <name type="scientific">Coemansia helicoidea</name>
    <dbReference type="NCBI Taxonomy" id="1286919"/>
    <lineage>
        <taxon>Eukaryota</taxon>
        <taxon>Fungi</taxon>
        <taxon>Fungi incertae sedis</taxon>
        <taxon>Zoopagomycota</taxon>
        <taxon>Kickxellomycotina</taxon>
        <taxon>Kickxellomycetes</taxon>
        <taxon>Kickxellales</taxon>
        <taxon>Kickxellaceae</taxon>
        <taxon>Coemansia</taxon>
    </lineage>
</organism>
<feature type="non-terminal residue" evidence="1">
    <location>
        <position position="1"/>
    </location>
</feature>
<evidence type="ECO:0000313" key="2">
    <source>
        <dbReference type="Proteomes" id="UP001140087"/>
    </source>
</evidence>
<dbReference type="Proteomes" id="UP001140087">
    <property type="component" value="Unassembled WGS sequence"/>
</dbReference>
<evidence type="ECO:0000313" key="1">
    <source>
        <dbReference type="EMBL" id="KAJ2805536.1"/>
    </source>
</evidence>
<accession>A0ACC1LCB1</accession>
<comment type="caution">
    <text evidence="1">The sequence shown here is derived from an EMBL/GenBank/DDBJ whole genome shotgun (WGS) entry which is preliminary data.</text>
</comment>
<gene>
    <name evidence="1" type="primary">ORC2</name>
    <name evidence="1" type="ORF">H4R21_001225</name>
</gene>
<dbReference type="EMBL" id="JANBUN010000234">
    <property type="protein sequence ID" value="KAJ2805536.1"/>
    <property type="molecule type" value="Genomic_DNA"/>
</dbReference>
<keyword evidence="2" id="KW-1185">Reference proteome</keyword>
<sequence>ARSILANAPVKHAEELALLDSLHRRQFRQWFFELACGFSVLFYGFGSKRRLVNSFATQLAESAPVAIVNGYFPALNLKQSLEKIAAEILGLGDTTGSAADLAALIRGYFETDSRAVDAMYVVVHNIDGACLRKHQAVLAVLASSPRIRFVATIDHIEAPLIWDTSTATHFNWAWHDLTTFEPYTVETSYENFGTEIKDIGPRGVLHVLASLTENAKGIFRVLAEYQIAEAAMDDAPAAQRKPGAATPEMPFAGYFAACRDQFLVSSEMTFRSQLTEFRDHRVIQSRHAADGTELVFIPLDAATLGTILESME</sequence>
<name>A0ACC1LCB1_9FUNG</name>